<reference evidence="4" key="1">
    <citation type="journal article" date="2019" name="bioRxiv">
        <title>The Genome of the Zebra Mussel, Dreissena polymorpha: A Resource for Invasive Species Research.</title>
        <authorList>
            <person name="McCartney M.A."/>
            <person name="Auch B."/>
            <person name="Kono T."/>
            <person name="Mallez S."/>
            <person name="Zhang Y."/>
            <person name="Obille A."/>
            <person name="Becker A."/>
            <person name="Abrahante J.E."/>
            <person name="Garbe J."/>
            <person name="Badalamenti J.P."/>
            <person name="Herman A."/>
            <person name="Mangelson H."/>
            <person name="Liachko I."/>
            <person name="Sullivan S."/>
            <person name="Sone E.D."/>
            <person name="Koren S."/>
            <person name="Silverstein K.A.T."/>
            <person name="Beckman K.B."/>
            <person name="Gohl D.M."/>
        </authorList>
    </citation>
    <scope>NUCLEOTIDE SEQUENCE</scope>
    <source>
        <strain evidence="4">Duluth1</strain>
        <tissue evidence="4">Whole animal</tissue>
    </source>
</reference>
<evidence type="ECO:0000256" key="2">
    <source>
        <dbReference type="PROSITE-ProRule" id="PRU00302"/>
    </source>
</evidence>
<keyword evidence="5" id="KW-1185">Reference proteome</keyword>
<sequence>MSDILNGKIAMTTNGSVTMAIYSCERGYTLVGSAALSCRATGTWSGPAPTCGRELASILTES</sequence>
<dbReference type="CDD" id="cd00033">
    <property type="entry name" value="CCP"/>
    <property type="match status" value="1"/>
</dbReference>
<keyword evidence="2" id="KW-0768">Sushi</keyword>
<dbReference type="SMART" id="SM00032">
    <property type="entry name" value="CCP"/>
    <property type="match status" value="1"/>
</dbReference>
<evidence type="ECO:0000313" key="4">
    <source>
        <dbReference type="EMBL" id="KAH3840888.1"/>
    </source>
</evidence>
<gene>
    <name evidence="4" type="ORF">DPMN_114346</name>
</gene>
<dbReference type="EMBL" id="JAIWYP010000004">
    <property type="protein sequence ID" value="KAH3840888.1"/>
    <property type="molecule type" value="Genomic_DNA"/>
</dbReference>
<dbReference type="Pfam" id="PF00084">
    <property type="entry name" value="Sushi"/>
    <property type="match status" value="1"/>
</dbReference>
<dbReference type="AlphaFoldDB" id="A0A9D4KJW0"/>
<keyword evidence="1 2" id="KW-1015">Disulfide bond</keyword>
<reference evidence="4" key="2">
    <citation type="submission" date="2020-11" db="EMBL/GenBank/DDBJ databases">
        <authorList>
            <person name="McCartney M.A."/>
            <person name="Auch B."/>
            <person name="Kono T."/>
            <person name="Mallez S."/>
            <person name="Becker A."/>
            <person name="Gohl D.M."/>
            <person name="Silverstein K.A.T."/>
            <person name="Koren S."/>
            <person name="Bechman K.B."/>
            <person name="Herman A."/>
            <person name="Abrahante J.E."/>
            <person name="Garbe J."/>
        </authorList>
    </citation>
    <scope>NUCLEOTIDE SEQUENCE</scope>
    <source>
        <strain evidence="4">Duluth1</strain>
        <tissue evidence="4">Whole animal</tissue>
    </source>
</reference>
<organism evidence="4 5">
    <name type="scientific">Dreissena polymorpha</name>
    <name type="common">Zebra mussel</name>
    <name type="synonym">Mytilus polymorpha</name>
    <dbReference type="NCBI Taxonomy" id="45954"/>
    <lineage>
        <taxon>Eukaryota</taxon>
        <taxon>Metazoa</taxon>
        <taxon>Spiralia</taxon>
        <taxon>Lophotrochozoa</taxon>
        <taxon>Mollusca</taxon>
        <taxon>Bivalvia</taxon>
        <taxon>Autobranchia</taxon>
        <taxon>Heteroconchia</taxon>
        <taxon>Euheterodonta</taxon>
        <taxon>Imparidentia</taxon>
        <taxon>Neoheterodontei</taxon>
        <taxon>Myida</taxon>
        <taxon>Dreissenoidea</taxon>
        <taxon>Dreissenidae</taxon>
        <taxon>Dreissena</taxon>
    </lineage>
</organism>
<evidence type="ECO:0000259" key="3">
    <source>
        <dbReference type="PROSITE" id="PS50923"/>
    </source>
</evidence>
<name>A0A9D4KJW0_DREPO</name>
<comment type="caution">
    <text evidence="4">The sequence shown here is derived from an EMBL/GenBank/DDBJ whole genome shotgun (WGS) entry which is preliminary data.</text>
</comment>
<protein>
    <recommendedName>
        <fullName evidence="3">Sushi domain-containing protein</fullName>
    </recommendedName>
</protein>
<dbReference type="InterPro" id="IPR000436">
    <property type="entry name" value="Sushi_SCR_CCP_dom"/>
</dbReference>
<accession>A0A9D4KJW0</accession>
<dbReference type="PROSITE" id="PS50923">
    <property type="entry name" value="SUSHI"/>
    <property type="match status" value="1"/>
</dbReference>
<comment type="caution">
    <text evidence="2">Lacks conserved residue(s) required for the propagation of feature annotation.</text>
</comment>
<dbReference type="InterPro" id="IPR035976">
    <property type="entry name" value="Sushi/SCR/CCP_sf"/>
</dbReference>
<feature type="domain" description="Sushi" evidence="3">
    <location>
        <begin position="1"/>
        <end position="53"/>
    </location>
</feature>
<dbReference type="Proteomes" id="UP000828390">
    <property type="component" value="Unassembled WGS sequence"/>
</dbReference>
<dbReference type="Gene3D" id="2.10.70.10">
    <property type="entry name" value="Complement Module, domain 1"/>
    <property type="match status" value="1"/>
</dbReference>
<evidence type="ECO:0000313" key="5">
    <source>
        <dbReference type="Proteomes" id="UP000828390"/>
    </source>
</evidence>
<feature type="disulfide bond" evidence="2">
    <location>
        <begin position="24"/>
        <end position="51"/>
    </location>
</feature>
<proteinExistence type="predicted"/>
<dbReference type="SUPFAM" id="SSF57535">
    <property type="entry name" value="Complement control module/SCR domain"/>
    <property type="match status" value="1"/>
</dbReference>
<evidence type="ECO:0000256" key="1">
    <source>
        <dbReference type="ARBA" id="ARBA00023157"/>
    </source>
</evidence>